<dbReference type="AlphaFoldDB" id="A0A8G2CHC5"/>
<evidence type="ECO:0000313" key="2">
    <source>
        <dbReference type="Proteomes" id="UP000186308"/>
    </source>
</evidence>
<dbReference type="Proteomes" id="UP000186308">
    <property type="component" value="Unassembled WGS sequence"/>
</dbReference>
<dbReference type="EMBL" id="FTNE01000001">
    <property type="protein sequence ID" value="SIQ04140.1"/>
    <property type="molecule type" value="Genomic_DNA"/>
</dbReference>
<protein>
    <submittedName>
        <fullName evidence="1">Uncharacterized protein</fullName>
    </submittedName>
</protein>
<reference evidence="1 2" key="1">
    <citation type="submission" date="2017-01" db="EMBL/GenBank/DDBJ databases">
        <authorList>
            <person name="Varghese N."/>
            <person name="Submissions S."/>
        </authorList>
    </citation>
    <scope>NUCLEOTIDE SEQUENCE [LARGE SCALE GENOMIC DNA]</scope>
    <source>
        <strain evidence="1 2">ATCC 35905</strain>
    </source>
</reference>
<comment type="caution">
    <text evidence="1">The sequence shown here is derived from an EMBL/GenBank/DDBJ whole genome shotgun (WGS) entry which is preliminary data.</text>
</comment>
<organism evidence="1 2">
    <name type="scientific">Acidiphilium rubrum</name>
    <dbReference type="NCBI Taxonomy" id="526"/>
    <lineage>
        <taxon>Bacteria</taxon>
        <taxon>Pseudomonadati</taxon>
        <taxon>Pseudomonadota</taxon>
        <taxon>Alphaproteobacteria</taxon>
        <taxon>Acetobacterales</taxon>
        <taxon>Acidocellaceae</taxon>
        <taxon>Acidiphilium</taxon>
    </lineage>
</organism>
<proteinExistence type="predicted"/>
<sequence length="30" mass="3296">MDVRNHGPFRQSFLTLKEGMKGWCQGGTGG</sequence>
<accession>A0A8G2CHC5</accession>
<gene>
    <name evidence="1" type="ORF">SAMN05421828_10153</name>
</gene>
<name>A0A8G2CHC5_ACIRU</name>
<evidence type="ECO:0000313" key="1">
    <source>
        <dbReference type="EMBL" id="SIQ04140.1"/>
    </source>
</evidence>
<feature type="non-terminal residue" evidence="1">
    <location>
        <position position="30"/>
    </location>
</feature>
<keyword evidence="2" id="KW-1185">Reference proteome</keyword>